<organism evidence="7 8">
    <name type="scientific">Anaerohalosphaera lusitana</name>
    <dbReference type="NCBI Taxonomy" id="1936003"/>
    <lineage>
        <taxon>Bacteria</taxon>
        <taxon>Pseudomonadati</taxon>
        <taxon>Planctomycetota</taxon>
        <taxon>Phycisphaerae</taxon>
        <taxon>Sedimentisphaerales</taxon>
        <taxon>Anaerohalosphaeraceae</taxon>
        <taxon>Anaerohalosphaera</taxon>
    </lineage>
</organism>
<evidence type="ECO:0000256" key="5">
    <source>
        <dbReference type="ARBA" id="ARBA00023136"/>
    </source>
</evidence>
<dbReference type="PRINTS" id="PR00813">
    <property type="entry name" value="BCTERIALGSPG"/>
</dbReference>
<dbReference type="Gene3D" id="3.30.700.10">
    <property type="entry name" value="Glycoprotein, Type 4 Pilin"/>
    <property type="match status" value="1"/>
</dbReference>
<dbReference type="PANTHER" id="PTHR30093:SF44">
    <property type="entry name" value="TYPE II SECRETION SYSTEM CORE PROTEIN G"/>
    <property type="match status" value="1"/>
</dbReference>
<dbReference type="GO" id="GO:0015628">
    <property type="term" value="P:protein secretion by the type II secretion system"/>
    <property type="evidence" value="ECO:0007669"/>
    <property type="project" value="InterPro"/>
</dbReference>
<sequence precursor="true">MKRQNLKKGVTLIELLIVVLILAALSAIAIPRISKSATNAKAKACATNVDVLNSAIELYNADNGEYPDKLSTITTDISLFPDGAPVCPIEDAEYPDTLVDNRVDTSDHNH</sequence>
<accession>A0A1U9NPA6</accession>
<feature type="domain" description="Type II secretion system protein GspG C-terminal" evidence="6">
    <location>
        <begin position="33"/>
        <end position="72"/>
    </location>
</feature>
<keyword evidence="3" id="KW-0812">Transmembrane</keyword>
<keyword evidence="8" id="KW-1185">Reference proteome</keyword>
<dbReference type="NCBIfam" id="TIGR02532">
    <property type="entry name" value="IV_pilin_GFxxxE"/>
    <property type="match status" value="1"/>
</dbReference>
<dbReference type="InterPro" id="IPR000983">
    <property type="entry name" value="Bac_GSPG_pilin"/>
</dbReference>
<dbReference type="SUPFAM" id="SSF54523">
    <property type="entry name" value="Pili subunits"/>
    <property type="match status" value="1"/>
</dbReference>
<comment type="subcellular location">
    <subcellularLocation>
        <location evidence="1">Membrane</location>
        <topology evidence="1">Single-pass membrane protein</topology>
    </subcellularLocation>
</comment>
<dbReference type="RefSeq" id="WP_146663429.1">
    <property type="nucleotide sequence ID" value="NZ_CP019791.1"/>
</dbReference>
<dbReference type="EMBL" id="CP019791">
    <property type="protein sequence ID" value="AQT69772.1"/>
    <property type="molecule type" value="Genomic_DNA"/>
</dbReference>
<evidence type="ECO:0000313" key="8">
    <source>
        <dbReference type="Proteomes" id="UP000189674"/>
    </source>
</evidence>
<keyword evidence="5" id="KW-0472">Membrane</keyword>
<gene>
    <name evidence="7" type="primary">xcpT_13</name>
    <name evidence="7" type="ORF">STSP2_02969</name>
</gene>
<dbReference type="InterPro" id="IPR012902">
    <property type="entry name" value="N_methyl_site"/>
</dbReference>
<dbReference type="PROSITE" id="PS00409">
    <property type="entry name" value="PROKAR_NTER_METHYL"/>
    <property type="match status" value="1"/>
</dbReference>
<keyword evidence="4" id="KW-1133">Transmembrane helix</keyword>
<dbReference type="AlphaFoldDB" id="A0A1U9NPA6"/>
<dbReference type="STRING" id="1936003.STSP2_02969"/>
<evidence type="ECO:0000256" key="4">
    <source>
        <dbReference type="ARBA" id="ARBA00022989"/>
    </source>
</evidence>
<dbReference type="InterPro" id="IPR045584">
    <property type="entry name" value="Pilin-like"/>
</dbReference>
<evidence type="ECO:0000256" key="1">
    <source>
        <dbReference type="ARBA" id="ARBA00004167"/>
    </source>
</evidence>
<name>A0A1U9NPA6_9BACT</name>
<dbReference type="GO" id="GO:0016020">
    <property type="term" value="C:membrane"/>
    <property type="evidence" value="ECO:0007669"/>
    <property type="project" value="UniProtKB-SubCell"/>
</dbReference>
<proteinExistence type="predicted"/>
<evidence type="ECO:0000256" key="2">
    <source>
        <dbReference type="ARBA" id="ARBA00022481"/>
    </source>
</evidence>
<evidence type="ECO:0000259" key="6">
    <source>
        <dbReference type="Pfam" id="PF08334"/>
    </source>
</evidence>
<dbReference type="InterPro" id="IPR013545">
    <property type="entry name" value="T2SS_protein-GspG_C"/>
</dbReference>
<protein>
    <submittedName>
        <fullName evidence="7">PilD-dependent protein PddA</fullName>
    </submittedName>
</protein>
<dbReference type="KEGG" id="alus:STSP2_02969"/>
<dbReference type="PANTHER" id="PTHR30093">
    <property type="entry name" value="GENERAL SECRETION PATHWAY PROTEIN G"/>
    <property type="match status" value="1"/>
</dbReference>
<keyword evidence="2" id="KW-0488">Methylation</keyword>
<dbReference type="Pfam" id="PF08334">
    <property type="entry name" value="T2SSG"/>
    <property type="match status" value="1"/>
</dbReference>
<dbReference type="Proteomes" id="UP000189674">
    <property type="component" value="Chromosome"/>
</dbReference>
<reference evidence="8" key="1">
    <citation type="submission" date="2017-02" db="EMBL/GenBank/DDBJ databases">
        <title>Comparative genomics and description of representatives of a novel lineage of planctomycetes thriving in anoxic sediments.</title>
        <authorList>
            <person name="Spring S."/>
            <person name="Bunk B."/>
            <person name="Sproer C."/>
        </authorList>
    </citation>
    <scope>NUCLEOTIDE SEQUENCE [LARGE SCALE GENOMIC DNA]</scope>
    <source>
        <strain evidence="8">ST-NAGAB-D1</strain>
    </source>
</reference>
<dbReference type="Pfam" id="PF07963">
    <property type="entry name" value="N_methyl"/>
    <property type="match status" value="1"/>
</dbReference>
<evidence type="ECO:0000256" key="3">
    <source>
        <dbReference type="ARBA" id="ARBA00022692"/>
    </source>
</evidence>
<dbReference type="GO" id="GO:0015627">
    <property type="term" value="C:type II protein secretion system complex"/>
    <property type="evidence" value="ECO:0007669"/>
    <property type="project" value="InterPro"/>
</dbReference>
<evidence type="ECO:0000313" key="7">
    <source>
        <dbReference type="EMBL" id="AQT69772.1"/>
    </source>
</evidence>